<dbReference type="Proteomes" id="UP000072421">
    <property type="component" value="Chromosome"/>
</dbReference>
<evidence type="ECO:0000313" key="1">
    <source>
        <dbReference type="EMBL" id="AMO97822.1"/>
    </source>
</evidence>
<accession>A0A127PJ29</accession>
<reference evidence="1 2" key="1">
    <citation type="submission" date="2015-11" db="EMBL/GenBank/DDBJ databases">
        <title>Exploring the genomic traits of fungus-feeding bacterial genus Collimonas.</title>
        <authorList>
            <person name="Song C."/>
            <person name="Schmidt R."/>
            <person name="de Jager V."/>
            <person name="Krzyzanowska D."/>
            <person name="Jongedijk E."/>
            <person name="Cankar K."/>
            <person name="Beekwilder J."/>
            <person name="van Veen A."/>
            <person name="de Boer W."/>
            <person name="van Veen J.A."/>
            <person name="Garbeva P."/>
        </authorList>
    </citation>
    <scope>NUCLEOTIDE SEQUENCE [LARGE SCALE GENOMIC DNA]</scope>
    <source>
        <strain evidence="1 2">Ter6</strain>
    </source>
</reference>
<evidence type="ECO:0000313" key="2">
    <source>
        <dbReference type="Proteomes" id="UP000072421"/>
    </source>
</evidence>
<dbReference type="RefSeq" id="WP_014008303.1">
    <property type="nucleotide sequence ID" value="NZ_CP013232.1"/>
</dbReference>
<organism evidence="1">
    <name type="scientific">Collimonas fungivorans</name>
    <dbReference type="NCBI Taxonomy" id="158899"/>
    <lineage>
        <taxon>Bacteria</taxon>
        <taxon>Pseudomonadati</taxon>
        <taxon>Pseudomonadota</taxon>
        <taxon>Betaproteobacteria</taxon>
        <taxon>Burkholderiales</taxon>
        <taxon>Oxalobacteraceae</taxon>
        <taxon>Collimonas</taxon>
    </lineage>
</organism>
<dbReference type="PATRIC" id="fig|158899.10.peg.5176"/>
<sequence length="280" mass="29891">MSIFSKIKHAFEKVGHDIEHVAKAAIHDVEGVVKTMEKDVEHVLQDTMKMTEALMQGNFKEGLQDFLKVTDDVVKSGTDLATSQAKIAMSMMGDLHISKGFDKFVSGAEKELKTVTDDVEKGVDSTVKTLADSTVGIATGSVQMLKDLAHGDLKAAMGDAMKVGEDLVTVAADLTPEGLAVDMASQVMVAAHIGNAKIDDLVAGAMHGNVGEMVKGAEKFAKSEVVSKVEDYAETKLASNPKIAELASNVLPFLLLAPDVSRNQKNADNERSSHQKHAFA</sequence>
<protein>
    <submittedName>
        <fullName evidence="1">Uncharacterized protein</fullName>
    </submittedName>
</protein>
<gene>
    <name evidence="1" type="ORF">CFter6_5255</name>
</gene>
<dbReference type="EMBL" id="CP013232">
    <property type="protein sequence ID" value="AMO97822.1"/>
    <property type="molecule type" value="Genomic_DNA"/>
</dbReference>
<dbReference type="AlphaFoldDB" id="A0A127PJ29"/>
<proteinExistence type="predicted"/>
<name>A0A127PJ29_9BURK</name>
<dbReference type="OrthoDB" id="8779984at2"/>